<comment type="catalytic activity">
    <reaction evidence="10">
        <text>heptanedioate + ATP + CoA = 6-carboxyhexanoyl-CoA + AMP + diphosphate</text>
        <dbReference type="Rhea" id="RHEA:14781"/>
        <dbReference type="ChEBI" id="CHEBI:30616"/>
        <dbReference type="ChEBI" id="CHEBI:33019"/>
        <dbReference type="ChEBI" id="CHEBI:36165"/>
        <dbReference type="ChEBI" id="CHEBI:57287"/>
        <dbReference type="ChEBI" id="CHEBI:57360"/>
        <dbReference type="ChEBI" id="CHEBI:456215"/>
        <dbReference type="EC" id="6.2.1.14"/>
    </reaction>
</comment>
<evidence type="ECO:0000313" key="12">
    <source>
        <dbReference type="Proteomes" id="UP000033423"/>
    </source>
</evidence>
<keyword evidence="5 11" id="KW-0436">Ligase</keyword>
<evidence type="ECO:0000313" key="11">
    <source>
        <dbReference type="EMBL" id="KJU85751.1"/>
    </source>
</evidence>
<comment type="caution">
    <text evidence="11">The sequence shown here is derived from an EMBL/GenBank/DDBJ whole genome shotgun (WGS) entry which is preliminary data.</text>
</comment>
<dbReference type="InterPro" id="IPR005499">
    <property type="entry name" value="BioW"/>
</dbReference>
<evidence type="ECO:0000256" key="4">
    <source>
        <dbReference type="ARBA" id="ARBA00012984"/>
    </source>
</evidence>
<dbReference type="UniPathway" id="UPA00999">
    <property type="reaction ID" value="UER00351"/>
</dbReference>
<keyword evidence="12" id="KW-1185">Reference proteome</keyword>
<evidence type="ECO:0000256" key="2">
    <source>
        <dbReference type="ARBA" id="ARBA00005075"/>
    </source>
</evidence>
<name>A0A0F3GV25_9BACT</name>
<keyword evidence="8" id="KW-0067">ATP-binding</keyword>
<evidence type="ECO:0000256" key="3">
    <source>
        <dbReference type="ARBA" id="ARBA00011738"/>
    </source>
</evidence>
<evidence type="ECO:0000256" key="1">
    <source>
        <dbReference type="ARBA" id="ARBA00001946"/>
    </source>
</evidence>
<dbReference type="GO" id="GO:0005524">
    <property type="term" value="F:ATP binding"/>
    <property type="evidence" value="ECO:0007669"/>
    <property type="project" value="UniProtKB-KW"/>
</dbReference>
<comment type="pathway">
    <text evidence="2">Metabolic intermediate metabolism; pimeloyl-CoA biosynthesis; pimeloyl-CoA from pimelate: step 1/1.</text>
</comment>
<protein>
    <recommendedName>
        <fullName evidence="4">6-carboxyhexanoate--CoA ligase</fullName>
        <ecNumber evidence="4">6.2.1.14</ecNumber>
    </recommendedName>
</protein>
<dbReference type="Proteomes" id="UP000033423">
    <property type="component" value="Unassembled WGS sequence"/>
</dbReference>
<evidence type="ECO:0000256" key="5">
    <source>
        <dbReference type="ARBA" id="ARBA00022598"/>
    </source>
</evidence>
<evidence type="ECO:0000256" key="6">
    <source>
        <dbReference type="ARBA" id="ARBA00022741"/>
    </source>
</evidence>
<accession>A0A0F3GV25</accession>
<dbReference type="NCBIfam" id="NF002360">
    <property type="entry name" value="PRK01322.1"/>
    <property type="match status" value="1"/>
</dbReference>
<keyword evidence="6" id="KW-0547">Nucleotide-binding</keyword>
<dbReference type="Pfam" id="PF03744">
    <property type="entry name" value="BioW"/>
    <property type="match status" value="1"/>
</dbReference>
<dbReference type="AlphaFoldDB" id="A0A0F3GV25"/>
<dbReference type="EMBL" id="LACI01000869">
    <property type="protein sequence ID" value="KJU85751.1"/>
    <property type="molecule type" value="Genomic_DNA"/>
</dbReference>
<dbReference type="EC" id="6.2.1.14" evidence="4"/>
<evidence type="ECO:0000256" key="9">
    <source>
        <dbReference type="ARBA" id="ARBA00022842"/>
    </source>
</evidence>
<gene>
    <name evidence="11" type="ORF">MBAV_002053</name>
</gene>
<comment type="cofactor">
    <cofactor evidence="1">
        <name>Mg(2+)</name>
        <dbReference type="ChEBI" id="CHEBI:18420"/>
    </cofactor>
</comment>
<sequence length="279" mass="30351">MLYSIRMRAQANQLHISGAEDICTEDALHKQAADLLLRALNHPRGKPDAITISVERLDIPPRKIPAMSVVTCQVEDPDQGRHALWSLLSGVGIADGIIKMALELIHDNDSISGAYVLDAQSGRPLEPDPSRGIRVSRLGITQQARDQLITQLQKLITQLQTDGVYNNIAGFGSRIIEAVVLASKVASDGAVAAELCIPDNPDYTTGYVASERFGYVRIAHIKPVGSHVGGRVFFVRPELSVDEALLKDFIYYMEKVPVIVDSISAYGGVRTLDEIIGTV</sequence>
<proteinExistence type="predicted"/>
<keyword evidence="7" id="KW-0093">Biotin biosynthesis</keyword>
<comment type="subunit">
    <text evidence="3">Homodimer.</text>
</comment>
<organism evidence="11 12">
    <name type="scientific">Candidatus Magnetobacterium bavaricum</name>
    <dbReference type="NCBI Taxonomy" id="29290"/>
    <lineage>
        <taxon>Bacteria</taxon>
        <taxon>Pseudomonadati</taxon>
        <taxon>Nitrospirota</taxon>
        <taxon>Thermodesulfovibrionia</taxon>
        <taxon>Thermodesulfovibrionales</taxon>
        <taxon>Candidatus Magnetobacteriaceae</taxon>
        <taxon>Candidatus Magnetobacterium</taxon>
    </lineage>
</organism>
<reference evidence="11 12" key="1">
    <citation type="submission" date="2015-02" db="EMBL/GenBank/DDBJ databases">
        <title>Single-cell genomics of uncultivated deep-branching MTB reveals a conserved set of magnetosome genes.</title>
        <authorList>
            <person name="Kolinko S."/>
            <person name="Richter M."/>
            <person name="Glockner F.O."/>
            <person name="Brachmann A."/>
            <person name="Schuler D."/>
        </authorList>
    </citation>
    <scope>NUCLEOTIDE SEQUENCE [LARGE SCALE GENOMIC DNA]</scope>
    <source>
        <strain evidence="11">TM-1</strain>
    </source>
</reference>
<evidence type="ECO:0000256" key="10">
    <source>
        <dbReference type="ARBA" id="ARBA00049553"/>
    </source>
</evidence>
<dbReference type="GO" id="GO:0009102">
    <property type="term" value="P:biotin biosynthetic process"/>
    <property type="evidence" value="ECO:0007669"/>
    <property type="project" value="UniProtKB-KW"/>
</dbReference>
<keyword evidence="9" id="KW-0460">Magnesium</keyword>
<dbReference type="GO" id="GO:0042410">
    <property type="term" value="F:6-carboxyhexanoate-CoA ligase activity"/>
    <property type="evidence" value="ECO:0007669"/>
    <property type="project" value="UniProtKB-EC"/>
</dbReference>
<evidence type="ECO:0000256" key="8">
    <source>
        <dbReference type="ARBA" id="ARBA00022840"/>
    </source>
</evidence>
<evidence type="ECO:0000256" key="7">
    <source>
        <dbReference type="ARBA" id="ARBA00022756"/>
    </source>
</evidence>